<dbReference type="AlphaFoldDB" id="A0AAW1JD97"/>
<reference evidence="1 2" key="1">
    <citation type="journal article" date="2024" name="BMC Genomics">
        <title>De novo assembly and annotation of Popillia japonica's genome with initial clues to its potential as an invasive pest.</title>
        <authorList>
            <person name="Cucini C."/>
            <person name="Boschi S."/>
            <person name="Funari R."/>
            <person name="Cardaioli E."/>
            <person name="Iannotti N."/>
            <person name="Marturano G."/>
            <person name="Paoli F."/>
            <person name="Bruttini M."/>
            <person name="Carapelli A."/>
            <person name="Frati F."/>
            <person name="Nardi F."/>
        </authorList>
    </citation>
    <scope>NUCLEOTIDE SEQUENCE [LARGE SCALE GENOMIC DNA]</scope>
    <source>
        <strain evidence="1">DMR45628</strain>
    </source>
</reference>
<dbReference type="EMBL" id="JASPKY010000429">
    <property type="protein sequence ID" value="KAK9700814.1"/>
    <property type="molecule type" value="Genomic_DNA"/>
</dbReference>
<evidence type="ECO:0000313" key="1">
    <source>
        <dbReference type="EMBL" id="KAK9700814.1"/>
    </source>
</evidence>
<gene>
    <name evidence="1" type="ORF">QE152_g30992</name>
</gene>
<proteinExistence type="predicted"/>
<accession>A0AAW1JD97</accession>
<dbReference type="Proteomes" id="UP001458880">
    <property type="component" value="Unassembled WGS sequence"/>
</dbReference>
<sequence>MWGYYETIIPRYLPEDFQRNFRLTPAAFEALCARLIPIMREGYTTGRPLYKPEKKIQKTIPRLFYWDNPGNFFNNTFILGDKAFNLLL</sequence>
<organism evidence="1 2">
    <name type="scientific">Popillia japonica</name>
    <name type="common">Japanese beetle</name>
    <dbReference type="NCBI Taxonomy" id="7064"/>
    <lineage>
        <taxon>Eukaryota</taxon>
        <taxon>Metazoa</taxon>
        <taxon>Ecdysozoa</taxon>
        <taxon>Arthropoda</taxon>
        <taxon>Hexapoda</taxon>
        <taxon>Insecta</taxon>
        <taxon>Pterygota</taxon>
        <taxon>Neoptera</taxon>
        <taxon>Endopterygota</taxon>
        <taxon>Coleoptera</taxon>
        <taxon>Polyphaga</taxon>
        <taxon>Scarabaeiformia</taxon>
        <taxon>Scarabaeidae</taxon>
        <taxon>Rutelinae</taxon>
        <taxon>Popillia</taxon>
    </lineage>
</organism>
<name>A0AAW1JD97_POPJA</name>
<evidence type="ECO:0000313" key="2">
    <source>
        <dbReference type="Proteomes" id="UP001458880"/>
    </source>
</evidence>
<protein>
    <submittedName>
        <fullName evidence="1">Uncharacterized protein</fullName>
    </submittedName>
</protein>
<comment type="caution">
    <text evidence="1">The sequence shown here is derived from an EMBL/GenBank/DDBJ whole genome shotgun (WGS) entry which is preliminary data.</text>
</comment>
<keyword evidence="2" id="KW-1185">Reference proteome</keyword>